<keyword evidence="3" id="KW-1133">Transmembrane helix</keyword>
<feature type="region of interest" description="Disordered" evidence="2">
    <location>
        <begin position="44"/>
        <end position="63"/>
    </location>
</feature>
<reference evidence="5" key="1">
    <citation type="journal article" date="2019" name="Int. J. Syst. Evol. Microbiol.">
        <title>The Global Catalogue of Microorganisms (GCM) 10K type strain sequencing project: providing services to taxonomists for standard genome sequencing and annotation.</title>
        <authorList>
            <consortium name="The Broad Institute Genomics Platform"/>
            <consortium name="The Broad Institute Genome Sequencing Center for Infectious Disease"/>
            <person name="Wu L."/>
            <person name="Ma J."/>
        </authorList>
    </citation>
    <scope>NUCLEOTIDE SEQUENCE [LARGE SCALE GENOMIC DNA]</scope>
    <source>
        <strain evidence="5">TISTR 1827</strain>
    </source>
</reference>
<dbReference type="RefSeq" id="WP_379274844.1">
    <property type="nucleotide sequence ID" value="NZ_JBHUGT010000012.1"/>
</dbReference>
<keyword evidence="3" id="KW-0472">Membrane</keyword>
<feature type="coiled-coil region" evidence="1">
    <location>
        <begin position="68"/>
        <end position="95"/>
    </location>
</feature>
<gene>
    <name evidence="4" type="ORF">ACFSW5_15605</name>
</gene>
<organism evidence="4 5">
    <name type="scientific">Paenibacillus thailandensis</name>
    <dbReference type="NCBI Taxonomy" id="393250"/>
    <lineage>
        <taxon>Bacteria</taxon>
        <taxon>Bacillati</taxon>
        <taxon>Bacillota</taxon>
        <taxon>Bacilli</taxon>
        <taxon>Bacillales</taxon>
        <taxon>Paenibacillaceae</taxon>
        <taxon>Paenibacillus</taxon>
    </lineage>
</organism>
<name>A0ABW5QZ79_9BACL</name>
<keyword evidence="5" id="KW-1185">Reference proteome</keyword>
<dbReference type="EMBL" id="JBHUMY010000016">
    <property type="protein sequence ID" value="MFD2661679.1"/>
    <property type="molecule type" value="Genomic_DNA"/>
</dbReference>
<feature type="transmembrane region" description="Helical" evidence="3">
    <location>
        <begin position="6"/>
        <end position="23"/>
    </location>
</feature>
<evidence type="ECO:0000256" key="1">
    <source>
        <dbReference type="SAM" id="Coils"/>
    </source>
</evidence>
<evidence type="ECO:0008006" key="6">
    <source>
        <dbReference type="Google" id="ProtNLM"/>
    </source>
</evidence>
<evidence type="ECO:0000256" key="3">
    <source>
        <dbReference type="SAM" id="Phobius"/>
    </source>
</evidence>
<evidence type="ECO:0000313" key="4">
    <source>
        <dbReference type="EMBL" id="MFD2661679.1"/>
    </source>
</evidence>
<comment type="caution">
    <text evidence="4">The sequence shown here is derived from an EMBL/GenBank/DDBJ whole genome shotgun (WGS) entry which is preliminary data.</text>
</comment>
<dbReference type="Proteomes" id="UP001597493">
    <property type="component" value="Unassembled WGS sequence"/>
</dbReference>
<evidence type="ECO:0000256" key="2">
    <source>
        <dbReference type="SAM" id="MobiDB-lite"/>
    </source>
</evidence>
<keyword evidence="1" id="KW-0175">Coiled coil</keyword>
<protein>
    <recommendedName>
        <fullName evidence="6">SpoIIIAH-like family protein</fullName>
    </recommendedName>
</protein>
<evidence type="ECO:0000313" key="5">
    <source>
        <dbReference type="Proteomes" id="UP001597493"/>
    </source>
</evidence>
<sequence>MVKDAFKWIAVGGALVFVVLYGLEVSTSGIERIYGPIEGAAASAVGSEPAGAEEEERQAERMAETDAAAGAAVRIAELEKELKEIKRLAEREAIAEGIKVEEDDSPAINRLADGTADLLESVTTGGIRFVVSLFDSVTN</sequence>
<proteinExistence type="predicted"/>
<keyword evidence="3" id="KW-0812">Transmembrane</keyword>
<accession>A0ABW5QZ79</accession>